<dbReference type="Pfam" id="PF14340">
    <property type="entry name" value="DUF4395"/>
    <property type="match status" value="1"/>
</dbReference>
<reference evidence="3" key="1">
    <citation type="submission" date="2022-10" db="EMBL/GenBank/DDBJ databases">
        <authorList>
            <person name="Yu W.X."/>
        </authorList>
    </citation>
    <scope>NUCLEOTIDE SEQUENCE</scope>
    <source>
        <strain evidence="3">AAT</strain>
    </source>
</reference>
<accession>A0AAE3M5M6</accession>
<feature type="transmembrane region" description="Helical" evidence="1">
    <location>
        <begin position="56"/>
        <end position="77"/>
    </location>
</feature>
<dbReference type="EMBL" id="JAPDPJ010000027">
    <property type="protein sequence ID" value="MCW3787332.1"/>
    <property type="molecule type" value="Genomic_DNA"/>
</dbReference>
<keyword evidence="1" id="KW-0472">Membrane</keyword>
<keyword evidence="1" id="KW-1133">Transmembrane helix</keyword>
<dbReference type="Proteomes" id="UP001209229">
    <property type="component" value="Unassembled WGS sequence"/>
</dbReference>
<evidence type="ECO:0000259" key="2">
    <source>
        <dbReference type="Pfam" id="PF14340"/>
    </source>
</evidence>
<organism evidence="3 4">
    <name type="scientific">Plebeiibacterium sediminum</name>
    <dbReference type="NCBI Taxonomy" id="2992112"/>
    <lineage>
        <taxon>Bacteria</taxon>
        <taxon>Pseudomonadati</taxon>
        <taxon>Bacteroidota</taxon>
        <taxon>Bacteroidia</taxon>
        <taxon>Marinilabiliales</taxon>
        <taxon>Marinilabiliaceae</taxon>
        <taxon>Plebeiibacterium</taxon>
    </lineage>
</organism>
<feature type="domain" description="DUF4395" evidence="2">
    <location>
        <begin position="19"/>
        <end position="159"/>
    </location>
</feature>
<gene>
    <name evidence="3" type="ORF">OM075_12700</name>
</gene>
<evidence type="ECO:0000256" key="1">
    <source>
        <dbReference type="SAM" id="Phobius"/>
    </source>
</evidence>
<dbReference type="AlphaFoldDB" id="A0AAE3M5M6"/>
<keyword evidence="4" id="KW-1185">Reference proteome</keyword>
<keyword evidence="1" id="KW-0812">Transmembrane</keyword>
<feature type="transmembrane region" description="Helical" evidence="1">
    <location>
        <begin position="124"/>
        <end position="155"/>
    </location>
</feature>
<dbReference type="RefSeq" id="WP_301190897.1">
    <property type="nucleotide sequence ID" value="NZ_JAPDPJ010000027.1"/>
</dbReference>
<dbReference type="InterPro" id="IPR025508">
    <property type="entry name" value="DUF4395"/>
</dbReference>
<name>A0AAE3M5M6_9BACT</name>
<evidence type="ECO:0000313" key="4">
    <source>
        <dbReference type="Proteomes" id="UP001209229"/>
    </source>
</evidence>
<feature type="transmembrane region" description="Helical" evidence="1">
    <location>
        <begin position="97"/>
        <end position="118"/>
    </location>
</feature>
<sequence length="179" mass="19985">MAFFSFGKVVEGYEYKVLNEREVRGISGILFLLGIIAFIQAFILRNFAVLPYISGIMVYHFVISVSVNPNLSPVTLLSKLFVRKQTPLYIGAVQKRFAWSLGSVLSLTIFVFSVLLYVTGDGSYFQPVCMLCLVCLLLMFLETAFAICVGCKLYFLAVRIKLIKSPEVMPNCMGDSCSI</sequence>
<evidence type="ECO:0000313" key="3">
    <source>
        <dbReference type="EMBL" id="MCW3787332.1"/>
    </source>
</evidence>
<feature type="transmembrane region" description="Helical" evidence="1">
    <location>
        <begin position="25"/>
        <end position="44"/>
    </location>
</feature>
<proteinExistence type="predicted"/>
<comment type="caution">
    <text evidence="3">The sequence shown here is derived from an EMBL/GenBank/DDBJ whole genome shotgun (WGS) entry which is preliminary data.</text>
</comment>
<protein>
    <submittedName>
        <fullName evidence="3">DUF4395 domain-containing protein</fullName>
    </submittedName>
</protein>